<dbReference type="PROSITE" id="PS50303">
    <property type="entry name" value="PUM_HD"/>
    <property type="match status" value="1"/>
</dbReference>
<evidence type="ECO:0000256" key="7">
    <source>
        <dbReference type="PROSITE-ProRule" id="PRU00317"/>
    </source>
</evidence>
<dbReference type="InterPro" id="IPR033712">
    <property type="entry name" value="Pumilio_RNA-bd"/>
</dbReference>
<evidence type="ECO:0000256" key="2">
    <source>
        <dbReference type="ARBA" id="ARBA00022490"/>
    </source>
</evidence>
<evidence type="ECO:0000256" key="5">
    <source>
        <dbReference type="ARBA" id="ARBA00022884"/>
    </source>
</evidence>
<keyword evidence="3" id="KW-0677">Repeat</keyword>
<dbReference type="CDD" id="cd07920">
    <property type="entry name" value="Pumilio"/>
    <property type="match status" value="1"/>
</dbReference>
<evidence type="ECO:0000256" key="3">
    <source>
        <dbReference type="ARBA" id="ARBA00022737"/>
    </source>
</evidence>
<dbReference type="Pfam" id="PF00806">
    <property type="entry name" value="PUF"/>
    <property type="match status" value="8"/>
</dbReference>
<keyword evidence="4" id="KW-0810">Translation regulation</keyword>
<gene>
    <name evidence="9" type="ORF">K2173_020528</name>
</gene>
<dbReference type="InterPro" id="IPR001313">
    <property type="entry name" value="Pumilio_RNA-bd_rpt"/>
</dbReference>
<comment type="caution">
    <text evidence="9">The sequence shown here is derived from an EMBL/GenBank/DDBJ whole genome shotgun (WGS) entry which is preliminary data.</text>
</comment>
<dbReference type="FunFam" id="1.25.10.10:FF:000004">
    <property type="entry name" value="Pumilio homolog 1 isoform 2"/>
    <property type="match status" value="1"/>
</dbReference>
<dbReference type="PROSITE" id="PS50302">
    <property type="entry name" value="PUM"/>
    <property type="match status" value="8"/>
</dbReference>
<accession>A0AAV8TGK4</accession>
<dbReference type="InterPro" id="IPR011989">
    <property type="entry name" value="ARM-like"/>
</dbReference>
<feature type="repeat" description="Pumilio" evidence="7">
    <location>
        <begin position="930"/>
        <end position="971"/>
    </location>
</feature>
<evidence type="ECO:0000313" key="10">
    <source>
        <dbReference type="Proteomes" id="UP001159364"/>
    </source>
</evidence>
<dbReference type="InterPro" id="IPR016024">
    <property type="entry name" value="ARM-type_fold"/>
</dbReference>
<feature type="repeat" description="Pumilio" evidence="7">
    <location>
        <begin position="821"/>
        <end position="857"/>
    </location>
</feature>
<sequence length="1010" mass="111189">MVTGSNPGMMSALGDHLQGSSASLEESLQNDLELILQARRSQRILGQDRNLNIYRSGSAPPTVEGSLSAVGSLFGNCSFINDDNISDRVSNLGLTEDEIRLHPAYLSYYYSHDNTNPRLPPPLISKEDWRVAQKFQGVGSSVGGIGEFRNKLVDNRQNSSLFTIEPGCSVQKMENDLMEGRNPNRSNLSGRSTEWLNRGSDSVIGLQGTGPGPRRKSFADILQDGIEPPVPISAHFSRPAGHNSFGNIMDTSDPCHVGIHEGGSVESLHSRAAPSGLVGVQGSTLSHSSAYAQGSPLSRSRASEQLLVARLSNSGLPPVGSRSGTTVQDTLSSGLAGLGEIAGTLSTLSLTNVRHADEYCHIQGQVQPDINNQPDYLFNIPNGHNQSLPQQLIGQSNAQCFSSSTNSTDVSRRNRAIQNLISSRLGSNREILIPRRTLSSVNLHSKMNSLGFESSEGANAHRQNTNISSKEFGGYMHSAYSVNQKLDTVIKSDLDSGGAGVGKSLNKLGNQVDCGIHSSDVEPHYGQYLQRTSDNATCNGSTSSDPQIRNYLGMSSRGMEGIQNAYLESLLAQKKQQFEGPFFDSGSLNQGYYKNPSYDLQMSYPGNSVASFALPSARSGSFQNEQIALFNSTMRNSKALSTGSLNSDSRINVEKKYVSSLLDEFKTNKTRSFELSDIVNHVAKFSMDQYGSRFIQQKLELATVEEKDKIFPEIILHAHVLMTDVFGNYVIQKFFEHSTECQRLELASQLTGHVLPLSLQMYGCRVIQKALEVIDVDHQTQIVEELDGSIMKCVRDQNGNHVIQKCIECVPEDRIQFIISSFYEQVVTLSTHPYGCRVIQRVLEHCKNLKTQQIIMDEIMQSVCALAQDQYGNYVIQHVLEHGNQNQRSAIISKLAGQIVNMSQQKFASNVVEKCLTFGSAEERQLLMNEMLGSTDENEPLQAMMKDPFGNYVVQKVIETCDDQNLEIILSRIKVHLNSLKRFTYSKHIVSRVEKLIVTGERRIGLSSSC</sequence>
<evidence type="ECO:0000256" key="6">
    <source>
        <dbReference type="ARBA" id="ARBA00055193"/>
    </source>
</evidence>
<name>A0AAV8TGK4_9ROSI</name>
<dbReference type="GO" id="GO:0005737">
    <property type="term" value="C:cytoplasm"/>
    <property type="evidence" value="ECO:0007669"/>
    <property type="project" value="UniProtKB-SubCell"/>
</dbReference>
<keyword evidence="5" id="KW-0694">RNA-binding</keyword>
<evidence type="ECO:0000313" key="9">
    <source>
        <dbReference type="EMBL" id="KAJ8766012.1"/>
    </source>
</evidence>
<dbReference type="PANTHER" id="PTHR12537">
    <property type="entry name" value="RNA BINDING PROTEIN PUMILIO-RELATED"/>
    <property type="match status" value="1"/>
</dbReference>
<feature type="repeat" description="Pumilio" evidence="7">
    <location>
        <begin position="677"/>
        <end position="712"/>
    </location>
</feature>
<comment type="function">
    <text evidence="6">Sequence-specific RNA-binding protein that regulates translation and mRNA stability by binding the 3'-UTR of target mRNAs. Binds the APUM-binding elements (APBEs) in the 3'-UTR mRNA sequence of CLV1, PNH, WUS and FAS2.</text>
</comment>
<feature type="domain" description="PUM-HD" evidence="8">
    <location>
        <begin position="657"/>
        <end position="997"/>
    </location>
</feature>
<dbReference type="GO" id="GO:0006417">
    <property type="term" value="P:regulation of translation"/>
    <property type="evidence" value="ECO:0007669"/>
    <property type="project" value="UniProtKB-KW"/>
</dbReference>
<dbReference type="Pfam" id="PF07990">
    <property type="entry name" value="NABP"/>
    <property type="match status" value="1"/>
</dbReference>
<evidence type="ECO:0000259" key="8">
    <source>
        <dbReference type="PROSITE" id="PS50303"/>
    </source>
</evidence>
<organism evidence="9 10">
    <name type="scientific">Erythroxylum novogranatense</name>
    <dbReference type="NCBI Taxonomy" id="1862640"/>
    <lineage>
        <taxon>Eukaryota</taxon>
        <taxon>Viridiplantae</taxon>
        <taxon>Streptophyta</taxon>
        <taxon>Embryophyta</taxon>
        <taxon>Tracheophyta</taxon>
        <taxon>Spermatophyta</taxon>
        <taxon>Magnoliopsida</taxon>
        <taxon>eudicotyledons</taxon>
        <taxon>Gunneridae</taxon>
        <taxon>Pentapetalae</taxon>
        <taxon>rosids</taxon>
        <taxon>fabids</taxon>
        <taxon>Malpighiales</taxon>
        <taxon>Erythroxylaceae</taxon>
        <taxon>Erythroxylum</taxon>
    </lineage>
</organism>
<comment type="subcellular location">
    <subcellularLocation>
        <location evidence="1">Cytoplasm</location>
    </subcellularLocation>
</comment>
<dbReference type="Proteomes" id="UP001159364">
    <property type="component" value="Linkage Group LG05"/>
</dbReference>
<dbReference type="PANTHER" id="PTHR12537:SF12">
    <property type="entry name" value="MATERNAL PROTEIN PUMILIO"/>
    <property type="match status" value="1"/>
</dbReference>
<proteinExistence type="predicted"/>
<reference evidence="9 10" key="1">
    <citation type="submission" date="2021-09" db="EMBL/GenBank/DDBJ databases">
        <title>Genomic insights and catalytic innovation underlie evolution of tropane alkaloids biosynthesis.</title>
        <authorList>
            <person name="Wang Y.-J."/>
            <person name="Tian T."/>
            <person name="Huang J.-P."/>
            <person name="Huang S.-X."/>
        </authorList>
    </citation>
    <scope>NUCLEOTIDE SEQUENCE [LARGE SCALE GENOMIC DNA]</scope>
    <source>
        <strain evidence="9">KIB-2018</strain>
        <tissue evidence="9">Leaf</tissue>
    </source>
</reference>
<dbReference type="SUPFAM" id="SSF48371">
    <property type="entry name" value="ARM repeat"/>
    <property type="match status" value="1"/>
</dbReference>
<feature type="repeat" description="Pumilio" evidence="7">
    <location>
        <begin position="749"/>
        <end position="784"/>
    </location>
</feature>
<protein>
    <recommendedName>
        <fullName evidence="8">PUM-HD domain-containing protein</fullName>
    </recommendedName>
</protein>
<dbReference type="GO" id="GO:0003729">
    <property type="term" value="F:mRNA binding"/>
    <property type="evidence" value="ECO:0007669"/>
    <property type="project" value="UniProtKB-ARBA"/>
</dbReference>
<dbReference type="AlphaFoldDB" id="A0AAV8TGK4"/>
<feature type="repeat" description="Pumilio" evidence="7">
    <location>
        <begin position="713"/>
        <end position="748"/>
    </location>
</feature>
<evidence type="ECO:0000256" key="1">
    <source>
        <dbReference type="ARBA" id="ARBA00004496"/>
    </source>
</evidence>
<feature type="repeat" description="Pumilio" evidence="7">
    <location>
        <begin position="785"/>
        <end position="820"/>
    </location>
</feature>
<feature type="repeat" description="Pumilio" evidence="7">
    <location>
        <begin position="858"/>
        <end position="893"/>
    </location>
</feature>
<dbReference type="InterPro" id="IPR012940">
    <property type="entry name" value="NABP"/>
</dbReference>
<evidence type="ECO:0000256" key="4">
    <source>
        <dbReference type="ARBA" id="ARBA00022845"/>
    </source>
</evidence>
<feature type="repeat" description="Pumilio" evidence="7">
    <location>
        <begin position="894"/>
        <end position="929"/>
    </location>
</feature>
<dbReference type="EMBL" id="JAIWQS010000005">
    <property type="protein sequence ID" value="KAJ8766012.1"/>
    <property type="molecule type" value="Genomic_DNA"/>
</dbReference>
<keyword evidence="10" id="KW-1185">Reference proteome</keyword>
<dbReference type="Gene3D" id="1.25.10.10">
    <property type="entry name" value="Leucine-rich Repeat Variant"/>
    <property type="match status" value="1"/>
</dbReference>
<dbReference type="InterPro" id="IPR033133">
    <property type="entry name" value="PUM-HD"/>
</dbReference>
<dbReference type="SMART" id="SM00025">
    <property type="entry name" value="Pumilio"/>
    <property type="match status" value="8"/>
</dbReference>
<keyword evidence="2" id="KW-0963">Cytoplasm</keyword>